<evidence type="ECO:0008006" key="4">
    <source>
        <dbReference type="Google" id="ProtNLM"/>
    </source>
</evidence>
<dbReference type="KEGG" id="tad:TRIADDRAFT_55666"/>
<feature type="compositionally biased region" description="Basic residues" evidence="1">
    <location>
        <begin position="159"/>
        <end position="170"/>
    </location>
</feature>
<gene>
    <name evidence="2" type="ORF">TRIADDRAFT_55666</name>
</gene>
<protein>
    <recommendedName>
        <fullName evidence="4">M-phase phosphoprotein 6</fullName>
    </recommendedName>
</protein>
<feature type="compositionally biased region" description="Polar residues" evidence="1">
    <location>
        <begin position="142"/>
        <end position="157"/>
    </location>
</feature>
<dbReference type="InParanoid" id="B3RVI6"/>
<sequence>MAGNYQNELSSNLMRMKFMQRNNKRSDIAEDTNNTLNTSQNYGAFQISKNIVMIPSYVPCKPLFELGRMSFRNFNPEIEKLYNEQYTIYEQSLAKNSENTTTTTTETDLSAEKDISDEELARRYNTLVDSIGKKLKKKRSSSHMNQASPMQSSTSFQPFKKKKKFLKPNV</sequence>
<dbReference type="Proteomes" id="UP000009022">
    <property type="component" value="Unassembled WGS sequence"/>
</dbReference>
<dbReference type="STRING" id="10228.B3RVI6"/>
<reference evidence="2 3" key="1">
    <citation type="journal article" date="2008" name="Nature">
        <title>The Trichoplax genome and the nature of placozoans.</title>
        <authorList>
            <person name="Srivastava M."/>
            <person name="Begovic E."/>
            <person name="Chapman J."/>
            <person name="Putnam N.H."/>
            <person name="Hellsten U."/>
            <person name="Kawashima T."/>
            <person name="Kuo A."/>
            <person name="Mitros T."/>
            <person name="Salamov A."/>
            <person name="Carpenter M.L."/>
            <person name="Signorovitch A.Y."/>
            <person name="Moreno M.A."/>
            <person name="Kamm K."/>
            <person name="Grimwood J."/>
            <person name="Schmutz J."/>
            <person name="Shapiro H."/>
            <person name="Grigoriev I.V."/>
            <person name="Buss L.W."/>
            <person name="Schierwater B."/>
            <person name="Dellaporta S.L."/>
            <person name="Rokhsar D.S."/>
        </authorList>
    </citation>
    <scope>NUCLEOTIDE SEQUENCE [LARGE SCALE GENOMIC DNA]</scope>
    <source>
        <strain evidence="2 3">Grell-BS-1999</strain>
    </source>
</reference>
<dbReference type="PANTHER" id="PTHR13582">
    <property type="entry name" value="M-PHASE PHOSPHOPROTEIN 6"/>
    <property type="match status" value="1"/>
</dbReference>
<dbReference type="PhylomeDB" id="B3RVI6"/>
<organism evidence="2 3">
    <name type="scientific">Trichoplax adhaerens</name>
    <name type="common">Trichoplax reptans</name>
    <dbReference type="NCBI Taxonomy" id="10228"/>
    <lineage>
        <taxon>Eukaryota</taxon>
        <taxon>Metazoa</taxon>
        <taxon>Placozoa</taxon>
        <taxon>Uniplacotomia</taxon>
        <taxon>Trichoplacea</taxon>
        <taxon>Trichoplacidae</taxon>
        <taxon>Trichoplax</taxon>
    </lineage>
</organism>
<keyword evidence="3" id="KW-1185">Reference proteome</keyword>
<dbReference type="GO" id="GO:0000460">
    <property type="term" value="P:maturation of 5.8S rRNA"/>
    <property type="evidence" value="ECO:0000318"/>
    <property type="project" value="GO_Central"/>
</dbReference>
<dbReference type="OrthoDB" id="20403at2759"/>
<dbReference type="Pfam" id="PF10175">
    <property type="entry name" value="MPP6"/>
    <property type="match status" value="1"/>
</dbReference>
<dbReference type="CTD" id="6753248"/>
<dbReference type="eggNOG" id="KOG4531">
    <property type="taxonomic scope" value="Eukaryota"/>
</dbReference>
<feature type="region of interest" description="Disordered" evidence="1">
    <location>
        <begin position="134"/>
        <end position="170"/>
    </location>
</feature>
<dbReference type="InterPro" id="IPR019324">
    <property type="entry name" value="MPP6"/>
</dbReference>
<dbReference type="HOGENOM" id="CLU_139852_1_0_1"/>
<dbReference type="PANTHER" id="PTHR13582:SF0">
    <property type="entry name" value="M-PHASE PHOSPHOPROTEIN 6"/>
    <property type="match status" value="1"/>
</dbReference>
<dbReference type="AlphaFoldDB" id="B3RVI6"/>
<proteinExistence type="predicted"/>
<dbReference type="EMBL" id="DS985244">
    <property type="protein sequence ID" value="EDV25507.1"/>
    <property type="molecule type" value="Genomic_DNA"/>
</dbReference>
<evidence type="ECO:0000313" key="2">
    <source>
        <dbReference type="EMBL" id="EDV25507.1"/>
    </source>
</evidence>
<name>B3RVI6_TRIAD</name>
<evidence type="ECO:0000256" key="1">
    <source>
        <dbReference type="SAM" id="MobiDB-lite"/>
    </source>
</evidence>
<accession>B3RVI6</accession>
<dbReference type="GeneID" id="6753248"/>
<dbReference type="RefSeq" id="XP_002111540.1">
    <property type="nucleotide sequence ID" value="XM_002111504.1"/>
</dbReference>
<dbReference type="OMA" id="SYTICAG"/>
<evidence type="ECO:0000313" key="3">
    <source>
        <dbReference type="Proteomes" id="UP000009022"/>
    </source>
</evidence>